<dbReference type="InterPro" id="IPR017136">
    <property type="entry name" value="UCP037205"/>
</dbReference>
<gene>
    <name evidence="2" type="ORF">Tther_01228</name>
</gene>
<proteinExistence type="predicted"/>
<evidence type="ECO:0000313" key="2">
    <source>
        <dbReference type="EMBL" id="TSE29950.1"/>
    </source>
</evidence>
<organism evidence="2 3">
    <name type="scientific">Tepidimonas thermarum</name>
    <dbReference type="NCBI Taxonomy" id="335431"/>
    <lineage>
        <taxon>Bacteria</taxon>
        <taxon>Pseudomonadati</taxon>
        <taxon>Pseudomonadota</taxon>
        <taxon>Betaproteobacteria</taxon>
        <taxon>Burkholderiales</taxon>
        <taxon>Tepidimonas</taxon>
    </lineage>
</organism>
<dbReference type="EMBL" id="VJOL01000018">
    <property type="protein sequence ID" value="TSE29950.1"/>
    <property type="molecule type" value="Genomic_DNA"/>
</dbReference>
<feature type="compositionally biased region" description="Low complexity" evidence="1">
    <location>
        <begin position="48"/>
        <end position="69"/>
    </location>
</feature>
<comment type="caution">
    <text evidence="2">The sequence shown here is derived from an EMBL/GenBank/DDBJ whole genome shotgun (WGS) entry which is preliminary data.</text>
</comment>
<dbReference type="Proteomes" id="UP000318542">
    <property type="component" value="Unassembled WGS sequence"/>
</dbReference>
<evidence type="ECO:0000313" key="3">
    <source>
        <dbReference type="Proteomes" id="UP000318542"/>
    </source>
</evidence>
<sequence>MRRKAHLPSKICAVCGLPFAWRRKWARDWEQVRYCSERCRRQRGATDPAPGVAPRATPAPGATPRTHRR</sequence>
<dbReference type="RefSeq" id="WP_143901990.1">
    <property type="nucleotide sequence ID" value="NZ_VJOL01000018.1"/>
</dbReference>
<accession>A0A554X285</accession>
<dbReference type="AlphaFoldDB" id="A0A554X285"/>
<protein>
    <recommendedName>
        <fullName evidence="4">DUF2256 domain-containing protein</fullName>
    </recommendedName>
</protein>
<evidence type="ECO:0000256" key="1">
    <source>
        <dbReference type="SAM" id="MobiDB-lite"/>
    </source>
</evidence>
<evidence type="ECO:0008006" key="4">
    <source>
        <dbReference type="Google" id="ProtNLM"/>
    </source>
</evidence>
<feature type="region of interest" description="Disordered" evidence="1">
    <location>
        <begin position="41"/>
        <end position="69"/>
    </location>
</feature>
<dbReference type="PANTHER" id="PTHR37463">
    <property type="entry name" value="GSL3115 PROTEIN"/>
    <property type="match status" value="1"/>
</dbReference>
<dbReference type="Pfam" id="PF10013">
    <property type="entry name" value="DUF2256"/>
    <property type="match status" value="1"/>
</dbReference>
<reference evidence="2 3" key="1">
    <citation type="submission" date="2019-07" db="EMBL/GenBank/DDBJ databases">
        <title>Tepidimonas thermarum AA-1 draft genome.</title>
        <authorList>
            <person name="Da Costa M.S."/>
            <person name="Froufe H.J.C."/>
            <person name="Egas C."/>
            <person name="Albuquerque L."/>
        </authorList>
    </citation>
    <scope>NUCLEOTIDE SEQUENCE [LARGE SCALE GENOMIC DNA]</scope>
    <source>
        <strain evidence="2 3">AA-1</strain>
    </source>
</reference>
<dbReference type="OrthoDB" id="27194at2"/>
<keyword evidence="3" id="KW-1185">Reference proteome</keyword>
<name>A0A554X285_9BURK</name>
<dbReference type="PANTHER" id="PTHR37463:SF1">
    <property type="entry name" value="DUF2256 DOMAIN-CONTAINING PROTEIN"/>
    <property type="match status" value="1"/>
</dbReference>